<keyword evidence="2" id="KW-1185">Reference proteome</keyword>
<dbReference type="AlphaFoldDB" id="A0A3E0JBH7"/>
<gene>
    <name evidence="1" type="ORF">DYE48_06215</name>
</gene>
<sequence>MNKVNEAMFQKGEIRLVSTLPDKRDQLYSLHTVKLESYDIEKGKHRIIKRLGVSNTEVEEGLTAEFNIQ</sequence>
<protein>
    <submittedName>
        <fullName evidence="1">Uncharacterized protein</fullName>
    </submittedName>
</protein>
<dbReference type="EMBL" id="QUAE01000003">
    <property type="protein sequence ID" value="REJ10295.1"/>
    <property type="molecule type" value="Genomic_DNA"/>
</dbReference>
<reference evidence="1 2" key="1">
    <citation type="submission" date="2018-08" db="EMBL/GenBank/DDBJ databases">
        <title>Genome sequence of Halobacillus trueperi KCTC 3686.</title>
        <authorList>
            <person name="Cho K.H."/>
            <person name="Kwak M.-J."/>
            <person name="Kim B.-Y."/>
            <person name="Chun J."/>
        </authorList>
    </citation>
    <scope>NUCLEOTIDE SEQUENCE [LARGE SCALE GENOMIC DNA]</scope>
    <source>
        <strain evidence="1 2">KCTC 3686</strain>
    </source>
</reference>
<name>A0A3E0JBH7_9BACI</name>
<organism evidence="1 2">
    <name type="scientific">Halobacillus trueperi</name>
    <dbReference type="NCBI Taxonomy" id="156205"/>
    <lineage>
        <taxon>Bacteria</taxon>
        <taxon>Bacillati</taxon>
        <taxon>Bacillota</taxon>
        <taxon>Bacilli</taxon>
        <taxon>Bacillales</taxon>
        <taxon>Bacillaceae</taxon>
        <taxon>Halobacillus</taxon>
    </lineage>
</organism>
<evidence type="ECO:0000313" key="1">
    <source>
        <dbReference type="EMBL" id="REJ10295.1"/>
    </source>
</evidence>
<evidence type="ECO:0000313" key="2">
    <source>
        <dbReference type="Proteomes" id="UP000256305"/>
    </source>
</evidence>
<proteinExistence type="predicted"/>
<accession>A0A3E0JBH7</accession>
<dbReference type="Proteomes" id="UP000256305">
    <property type="component" value="Unassembled WGS sequence"/>
</dbReference>
<dbReference type="RefSeq" id="WP_115822876.1">
    <property type="nucleotide sequence ID" value="NZ_QUAE01000003.1"/>
</dbReference>
<comment type="caution">
    <text evidence="1">The sequence shown here is derived from an EMBL/GenBank/DDBJ whole genome shotgun (WGS) entry which is preliminary data.</text>
</comment>